<sequence>MTSELWSPADIARFIGRQESTVRGWLRRARSYGVELEPAGRDLTTGAKLYPAEDIRAAAERMPGRGARTDLRDVQEPQCPNTPPNPPPRSDPPGSSAES</sequence>
<dbReference type="AlphaFoldDB" id="A0A511D288"/>
<organism evidence="3 4">
    <name type="scientific">Pseudonocardia asaccharolytica DSM 44247 = NBRC 16224</name>
    <dbReference type="NCBI Taxonomy" id="1123024"/>
    <lineage>
        <taxon>Bacteria</taxon>
        <taxon>Bacillati</taxon>
        <taxon>Actinomycetota</taxon>
        <taxon>Actinomycetes</taxon>
        <taxon>Pseudonocardiales</taxon>
        <taxon>Pseudonocardiaceae</taxon>
        <taxon>Pseudonocardia</taxon>
    </lineage>
</organism>
<evidence type="ECO:0000259" key="2">
    <source>
        <dbReference type="Pfam" id="PF06056"/>
    </source>
</evidence>
<evidence type="ECO:0000313" key="3">
    <source>
        <dbReference type="EMBL" id="GEL18797.1"/>
    </source>
</evidence>
<feature type="compositionally biased region" description="Pro residues" evidence="1">
    <location>
        <begin position="80"/>
        <end position="91"/>
    </location>
</feature>
<dbReference type="InterPro" id="IPR010332">
    <property type="entry name" value="ATPase_terminase-su_N"/>
</dbReference>
<evidence type="ECO:0000256" key="1">
    <source>
        <dbReference type="SAM" id="MobiDB-lite"/>
    </source>
</evidence>
<dbReference type="EMBL" id="BJVI01000025">
    <property type="protein sequence ID" value="GEL18797.1"/>
    <property type="molecule type" value="Genomic_DNA"/>
</dbReference>
<feature type="region of interest" description="Disordered" evidence="1">
    <location>
        <begin position="58"/>
        <end position="99"/>
    </location>
</feature>
<protein>
    <recommendedName>
        <fullName evidence="2">Terminase ATPase subunit N-terminal domain-containing protein</fullName>
    </recommendedName>
</protein>
<dbReference type="Proteomes" id="UP000321328">
    <property type="component" value="Unassembled WGS sequence"/>
</dbReference>
<dbReference type="RefSeq" id="WP_028931085.1">
    <property type="nucleotide sequence ID" value="NZ_AUII01000020.1"/>
</dbReference>
<proteinExistence type="predicted"/>
<feature type="domain" description="Terminase ATPase subunit N-terminal" evidence="2">
    <location>
        <begin position="6"/>
        <end position="30"/>
    </location>
</feature>
<evidence type="ECO:0000313" key="4">
    <source>
        <dbReference type="Proteomes" id="UP000321328"/>
    </source>
</evidence>
<reference evidence="3 4" key="1">
    <citation type="submission" date="2019-07" db="EMBL/GenBank/DDBJ databases">
        <title>Whole genome shotgun sequence of Pseudonocardia asaccharolytica NBRC 16224.</title>
        <authorList>
            <person name="Hosoyama A."/>
            <person name="Uohara A."/>
            <person name="Ohji S."/>
            <person name="Ichikawa N."/>
        </authorList>
    </citation>
    <scope>NUCLEOTIDE SEQUENCE [LARGE SCALE GENOMIC DNA]</scope>
    <source>
        <strain evidence="3 4">NBRC 16224</strain>
    </source>
</reference>
<comment type="caution">
    <text evidence="3">The sequence shown here is derived from an EMBL/GenBank/DDBJ whole genome shotgun (WGS) entry which is preliminary data.</text>
</comment>
<gene>
    <name evidence="3" type="ORF">PA7_26340</name>
</gene>
<keyword evidence="4" id="KW-1185">Reference proteome</keyword>
<name>A0A511D288_9PSEU</name>
<dbReference type="Pfam" id="PF06056">
    <property type="entry name" value="Terminase_5"/>
    <property type="match status" value="1"/>
</dbReference>
<accession>A0A511D288</accession>
<feature type="compositionally biased region" description="Basic and acidic residues" evidence="1">
    <location>
        <begin position="58"/>
        <end position="75"/>
    </location>
</feature>